<feature type="transmembrane region" description="Helical" evidence="14">
    <location>
        <begin position="558"/>
        <end position="579"/>
    </location>
</feature>
<comment type="similarity">
    <text evidence="2">Belongs to the sodium:solute symporter (SSF) (TC 2.A.21) family.</text>
</comment>
<dbReference type="NCBIfam" id="TIGR00813">
    <property type="entry name" value="sss"/>
    <property type="match status" value="1"/>
</dbReference>
<dbReference type="InterPro" id="IPR051163">
    <property type="entry name" value="Sodium:Solute_Symporter_SSF"/>
</dbReference>
<feature type="transmembrane region" description="Helical" evidence="14">
    <location>
        <begin position="26"/>
        <end position="45"/>
    </location>
</feature>
<evidence type="ECO:0000256" key="11">
    <source>
        <dbReference type="ARBA" id="ARBA00023201"/>
    </source>
</evidence>
<evidence type="ECO:0000256" key="4">
    <source>
        <dbReference type="ARBA" id="ARBA00022475"/>
    </source>
</evidence>
<feature type="compositionally biased region" description="Polar residues" evidence="13">
    <location>
        <begin position="630"/>
        <end position="641"/>
    </location>
</feature>
<dbReference type="PROSITE" id="PS00456">
    <property type="entry name" value="NA_SOLUT_SYMP_1"/>
    <property type="match status" value="1"/>
</dbReference>
<evidence type="ECO:0000313" key="15">
    <source>
        <dbReference type="EMBL" id="KAK2148426.1"/>
    </source>
</evidence>
<gene>
    <name evidence="15" type="ORF">LSH36_498g00072</name>
</gene>
<dbReference type="GO" id="GO:0015075">
    <property type="term" value="F:monoatomic ion transmembrane transporter activity"/>
    <property type="evidence" value="ECO:0007669"/>
    <property type="project" value="UniProtKB-ARBA"/>
</dbReference>
<evidence type="ECO:0000256" key="2">
    <source>
        <dbReference type="ARBA" id="ARBA00006434"/>
    </source>
</evidence>
<sequence length="842" mass="92674">MESKEVCNFVPGLIGRPTTSYHWADYFVFALTLSVSAIVGLYYGIKTRHNMSVREMLLGGKDMNLYSVAFSLVATVTSTIFVLGVPSRTFYSRQWPLYVALSFIPATVITVHVFIPIFHKLGVTSAYEYLGIRFNGIVRFMTAIDFLAMMNLTQALTIYTPAVSFSLVAGVPLEVSILTAGLVCTFYTALGGLRAVVVTDIFQICTVLIGILGLFIKGAIDAGGIDKVFSQIMSSQRLQLWSIQWTNDGTYTLWSQVLGGTVIFLGLFASNQTTVQRYCSVKKCRDAQKAAYVALIFYVIIWVLVLLVGLVIYSFYYTCDPLVLQIISSPDEILPLFVMDALGHLHGLPGLFSAAVFGAVLSSVSSGINSMSAVTLEDIIKPIYHRTKKRELSEYYCRALTRTLGKGREWAVCESDRVPTRSGDPALFYGMMSIALSYIPVKYGTYILNLDMTFSAYGVLGGPIIGVFILGIIFPVANSMGTGIGLVVGTLFGIWMWIGRLLCMNSSHIPLKLQSPSECYKYCNMTVVDPVNKTSYQGFPINKLYIDCPLQPMYDVSYLWYGTIGSFVTIALGLLVSMVSGAHGAKRVSPDLLCWPNLKRSLERICLRCKKNKRFTPTTEPTLPDYLQSEVKTASSKENVSPEQQQQPPNGLLPPKEPIIMLKSDGTYLPDSTGSATHRPAGPIPCYVEDNASYSDNSEHVLYQDDDGPMPNGGGGGLFFDQIQNVDDVHFRDGRINDGYATEAVDDDGVRVLYQPDNDDHVIVGDPLVLRPDALAPTTGVLYQSELPAPGEYAIQNAVYPDHAVLYDGGNHYENPVLHPNSEAADSQLTQRSIRPNIPTLW</sequence>
<keyword evidence="5 14" id="KW-0812">Transmembrane</keyword>
<evidence type="ECO:0000256" key="13">
    <source>
        <dbReference type="SAM" id="MobiDB-lite"/>
    </source>
</evidence>
<feature type="transmembrane region" description="Helical" evidence="14">
    <location>
        <begin position="130"/>
        <end position="150"/>
    </location>
</feature>
<evidence type="ECO:0008006" key="17">
    <source>
        <dbReference type="Google" id="ProtNLM"/>
    </source>
</evidence>
<keyword evidence="4" id="KW-1003">Cell membrane</keyword>
<reference evidence="15" key="1">
    <citation type="journal article" date="2023" name="Mol. Biol. Evol.">
        <title>Third-Generation Sequencing Reveals the Adaptive Role of the Epigenome in Three Deep-Sea Polychaetes.</title>
        <authorList>
            <person name="Perez M."/>
            <person name="Aroh O."/>
            <person name="Sun Y."/>
            <person name="Lan Y."/>
            <person name="Juniper S.K."/>
            <person name="Young C.R."/>
            <person name="Angers B."/>
            <person name="Qian P.Y."/>
        </authorList>
    </citation>
    <scope>NUCLEOTIDE SEQUENCE</scope>
    <source>
        <strain evidence="15">P08H-3</strain>
    </source>
</reference>
<feature type="transmembrane region" description="Helical" evidence="14">
    <location>
        <begin position="251"/>
        <end position="269"/>
    </location>
</feature>
<comment type="catalytic activity">
    <reaction evidence="12">
        <text>iodide(out) + 2 Na(+)(out) = iodide(in) + 2 Na(+)(in)</text>
        <dbReference type="Rhea" id="RHEA:71207"/>
        <dbReference type="ChEBI" id="CHEBI:16382"/>
        <dbReference type="ChEBI" id="CHEBI:29101"/>
    </reaction>
</comment>
<dbReference type="AlphaFoldDB" id="A0AAD9J8I3"/>
<evidence type="ECO:0000256" key="8">
    <source>
        <dbReference type="ARBA" id="ARBA00023065"/>
    </source>
</evidence>
<keyword evidence="6 14" id="KW-1133">Transmembrane helix</keyword>
<feature type="transmembrane region" description="Helical" evidence="14">
    <location>
        <begin position="65"/>
        <end position="85"/>
    </location>
</feature>
<dbReference type="EMBL" id="JAODUP010000498">
    <property type="protein sequence ID" value="KAK2148426.1"/>
    <property type="molecule type" value="Genomic_DNA"/>
</dbReference>
<organism evidence="15 16">
    <name type="scientific">Paralvinella palmiformis</name>
    <dbReference type="NCBI Taxonomy" id="53620"/>
    <lineage>
        <taxon>Eukaryota</taxon>
        <taxon>Metazoa</taxon>
        <taxon>Spiralia</taxon>
        <taxon>Lophotrochozoa</taxon>
        <taxon>Annelida</taxon>
        <taxon>Polychaeta</taxon>
        <taxon>Sedentaria</taxon>
        <taxon>Canalipalpata</taxon>
        <taxon>Terebellida</taxon>
        <taxon>Terebelliformia</taxon>
        <taxon>Alvinellidae</taxon>
        <taxon>Paralvinella</taxon>
    </lineage>
</organism>
<keyword evidence="8" id="KW-0406">Ion transport</keyword>
<dbReference type="Pfam" id="PF00474">
    <property type="entry name" value="SSF"/>
    <property type="match status" value="1"/>
</dbReference>
<feature type="region of interest" description="Disordered" evidence="13">
    <location>
        <begin position="619"/>
        <end position="690"/>
    </location>
</feature>
<dbReference type="PANTHER" id="PTHR42985">
    <property type="entry name" value="SODIUM-COUPLED MONOCARBOXYLATE TRANSPORTER"/>
    <property type="match status" value="1"/>
</dbReference>
<feature type="transmembrane region" description="Helical" evidence="14">
    <location>
        <begin position="97"/>
        <end position="118"/>
    </location>
</feature>
<dbReference type="InterPro" id="IPR018212">
    <property type="entry name" value="Na/solute_symporter_CS"/>
</dbReference>
<dbReference type="Proteomes" id="UP001208570">
    <property type="component" value="Unassembled WGS sequence"/>
</dbReference>
<comment type="caution">
    <text evidence="15">The sequence shown here is derived from an EMBL/GenBank/DDBJ whole genome shotgun (WGS) entry which is preliminary data.</text>
</comment>
<dbReference type="Gene3D" id="1.20.1730.10">
    <property type="entry name" value="Sodium/glucose cotransporter"/>
    <property type="match status" value="1"/>
</dbReference>
<keyword evidence="7" id="KW-0915">Sodium</keyword>
<dbReference type="GO" id="GO:0015293">
    <property type="term" value="F:symporter activity"/>
    <property type="evidence" value="ECO:0007669"/>
    <property type="project" value="TreeGrafter"/>
</dbReference>
<evidence type="ECO:0000256" key="10">
    <source>
        <dbReference type="ARBA" id="ARBA00023180"/>
    </source>
</evidence>
<feature type="transmembrane region" description="Helical" evidence="14">
    <location>
        <begin position="481"/>
        <end position="498"/>
    </location>
</feature>
<evidence type="ECO:0000256" key="12">
    <source>
        <dbReference type="ARBA" id="ARBA00036099"/>
    </source>
</evidence>
<keyword evidence="16" id="KW-1185">Reference proteome</keyword>
<evidence type="ECO:0000256" key="14">
    <source>
        <dbReference type="SAM" id="Phobius"/>
    </source>
</evidence>
<evidence type="ECO:0000256" key="3">
    <source>
        <dbReference type="ARBA" id="ARBA00022448"/>
    </source>
</evidence>
<keyword evidence="11" id="KW-0739">Sodium transport</keyword>
<dbReference type="GO" id="GO:0098660">
    <property type="term" value="P:inorganic ion transmembrane transport"/>
    <property type="evidence" value="ECO:0007669"/>
    <property type="project" value="UniProtKB-ARBA"/>
</dbReference>
<feature type="transmembrane region" description="Helical" evidence="14">
    <location>
        <begin position="290"/>
        <end position="316"/>
    </location>
</feature>
<comment type="subcellular location">
    <subcellularLocation>
        <location evidence="1">Cell membrane</location>
        <topology evidence="1">Multi-pass membrane protein</topology>
    </subcellularLocation>
</comment>
<dbReference type="InterPro" id="IPR001734">
    <property type="entry name" value="Na/solute_symporter"/>
</dbReference>
<dbReference type="InterPro" id="IPR038377">
    <property type="entry name" value="Na/Glc_symporter_sf"/>
</dbReference>
<dbReference type="GO" id="GO:0006814">
    <property type="term" value="P:sodium ion transport"/>
    <property type="evidence" value="ECO:0007669"/>
    <property type="project" value="UniProtKB-KW"/>
</dbReference>
<feature type="transmembrane region" description="Helical" evidence="14">
    <location>
        <begin position="336"/>
        <end position="361"/>
    </location>
</feature>
<feature type="transmembrane region" description="Helical" evidence="14">
    <location>
        <begin position="454"/>
        <end position="474"/>
    </location>
</feature>
<protein>
    <recommendedName>
        <fullName evidence="17">Sodium-coupled monocarboxylate transporter 1</fullName>
    </recommendedName>
</protein>
<keyword evidence="3" id="KW-0813">Transport</keyword>
<dbReference type="PROSITE" id="PS50283">
    <property type="entry name" value="NA_SOLUT_SYMP_3"/>
    <property type="match status" value="1"/>
</dbReference>
<dbReference type="PANTHER" id="PTHR42985:SF2">
    <property type="entry name" value="SODIUM-DEPENDENT MULTIVITAMIN TRANSPORTER"/>
    <property type="match status" value="1"/>
</dbReference>
<feature type="transmembrane region" description="Helical" evidence="14">
    <location>
        <begin position="426"/>
        <end position="448"/>
    </location>
</feature>
<evidence type="ECO:0000256" key="1">
    <source>
        <dbReference type="ARBA" id="ARBA00004651"/>
    </source>
</evidence>
<keyword evidence="9 14" id="KW-0472">Membrane</keyword>
<evidence type="ECO:0000256" key="6">
    <source>
        <dbReference type="ARBA" id="ARBA00022989"/>
    </source>
</evidence>
<accession>A0AAD9J8I3</accession>
<evidence type="ECO:0000313" key="16">
    <source>
        <dbReference type="Proteomes" id="UP001208570"/>
    </source>
</evidence>
<name>A0AAD9J8I3_9ANNE</name>
<evidence type="ECO:0000256" key="5">
    <source>
        <dbReference type="ARBA" id="ARBA00022692"/>
    </source>
</evidence>
<feature type="transmembrane region" description="Helical" evidence="14">
    <location>
        <begin position="201"/>
        <end position="220"/>
    </location>
</feature>
<dbReference type="GO" id="GO:0005886">
    <property type="term" value="C:plasma membrane"/>
    <property type="evidence" value="ECO:0007669"/>
    <property type="project" value="UniProtKB-SubCell"/>
</dbReference>
<evidence type="ECO:0000256" key="9">
    <source>
        <dbReference type="ARBA" id="ARBA00023136"/>
    </source>
</evidence>
<evidence type="ECO:0000256" key="7">
    <source>
        <dbReference type="ARBA" id="ARBA00023053"/>
    </source>
</evidence>
<proteinExistence type="inferred from homology"/>
<keyword evidence="10" id="KW-0325">Glycoprotein</keyword>
<feature type="transmembrane region" description="Helical" evidence="14">
    <location>
        <begin position="162"/>
        <end position="189"/>
    </location>
</feature>